<dbReference type="PRINTS" id="PR00109">
    <property type="entry name" value="TYRKINASE"/>
</dbReference>
<dbReference type="InterPro" id="IPR011009">
    <property type="entry name" value="Kinase-like_dom_sf"/>
</dbReference>
<dbReference type="GO" id="GO:0005524">
    <property type="term" value="F:ATP binding"/>
    <property type="evidence" value="ECO:0007669"/>
    <property type="project" value="InterPro"/>
</dbReference>
<feature type="non-terminal residue" evidence="2">
    <location>
        <position position="1"/>
    </location>
</feature>
<evidence type="ECO:0000313" key="2">
    <source>
        <dbReference type="EMBL" id="KIJ27064.1"/>
    </source>
</evidence>
<gene>
    <name evidence="2" type="ORF">M422DRAFT_140758</name>
</gene>
<dbReference type="SUPFAM" id="SSF56112">
    <property type="entry name" value="Protein kinase-like (PK-like)"/>
    <property type="match status" value="1"/>
</dbReference>
<sequence>KLTDVSKNLVAGGGFSDVWLGKLDGKPVAIKRLRPFSVAVKSKIKSKLFQRVWREYMIWSSISHPNILPFLGYSNIFSESQNASCEVPALISPWMSNGTLLQYLEENLKPNLDKLHMLVEIANGIEYLHSNNIVHGDIRAGNILMSEDGTPYITDFGLSRLLKESERGLTTSSNAAGSLRWMSPELLRGDLTKVNKESDVWAFGMTILEVMSGEHPFSEIKINAAVFGQLMKGILPSKPSELTEPVWKICHNCWMLDPACR</sequence>
<feature type="non-terminal residue" evidence="2">
    <location>
        <position position="261"/>
    </location>
</feature>
<dbReference type="PROSITE" id="PS50011">
    <property type="entry name" value="PROTEIN_KINASE_DOM"/>
    <property type="match status" value="1"/>
</dbReference>
<dbReference type="InterPro" id="IPR001245">
    <property type="entry name" value="Ser-Thr/Tyr_kinase_cat_dom"/>
</dbReference>
<dbReference type="Proteomes" id="UP000054279">
    <property type="component" value="Unassembled WGS sequence"/>
</dbReference>
<dbReference type="PROSITE" id="PS00109">
    <property type="entry name" value="PROTEIN_KINASE_TYR"/>
    <property type="match status" value="1"/>
</dbReference>
<name>A0A0C9TZ01_SPHS4</name>
<reference evidence="2 3" key="1">
    <citation type="submission" date="2014-06" db="EMBL/GenBank/DDBJ databases">
        <title>Evolutionary Origins and Diversification of the Mycorrhizal Mutualists.</title>
        <authorList>
            <consortium name="DOE Joint Genome Institute"/>
            <consortium name="Mycorrhizal Genomics Consortium"/>
            <person name="Kohler A."/>
            <person name="Kuo A."/>
            <person name="Nagy L.G."/>
            <person name="Floudas D."/>
            <person name="Copeland A."/>
            <person name="Barry K.W."/>
            <person name="Cichocki N."/>
            <person name="Veneault-Fourrey C."/>
            <person name="LaButti K."/>
            <person name="Lindquist E.A."/>
            <person name="Lipzen A."/>
            <person name="Lundell T."/>
            <person name="Morin E."/>
            <person name="Murat C."/>
            <person name="Riley R."/>
            <person name="Ohm R."/>
            <person name="Sun H."/>
            <person name="Tunlid A."/>
            <person name="Henrissat B."/>
            <person name="Grigoriev I.V."/>
            <person name="Hibbett D.S."/>
            <person name="Martin F."/>
        </authorList>
    </citation>
    <scope>NUCLEOTIDE SEQUENCE [LARGE SCALE GENOMIC DNA]</scope>
    <source>
        <strain evidence="2 3">SS14</strain>
    </source>
</reference>
<dbReference type="InterPro" id="IPR008266">
    <property type="entry name" value="Tyr_kinase_AS"/>
</dbReference>
<evidence type="ECO:0000313" key="3">
    <source>
        <dbReference type="Proteomes" id="UP000054279"/>
    </source>
</evidence>
<dbReference type="Gene3D" id="1.10.510.10">
    <property type="entry name" value="Transferase(Phosphotransferase) domain 1"/>
    <property type="match status" value="1"/>
</dbReference>
<dbReference type="PANTHER" id="PTHR44329">
    <property type="entry name" value="SERINE/THREONINE-PROTEIN KINASE TNNI3K-RELATED"/>
    <property type="match status" value="1"/>
</dbReference>
<dbReference type="EMBL" id="KN837348">
    <property type="protein sequence ID" value="KIJ27064.1"/>
    <property type="molecule type" value="Genomic_DNA"/>
</dbReference>
<proteinExistence type="predicted"/>
<dbReference type="OrthoDB" id="122279at2759"/>
<dbReference type="GO" id="GO:0004674">
    <property type="term" value="F:protein serine/threonine kinase activity"/>
    <property type="evidence" value="ECO:0007669"/>
    <property type="project" value="TreeGrafter"/>
</dbReference>
<dbReference type="InterPro" id="IPR051681">
    <property type="entry name" value="Ser/Thr_Kinases-Pseudokinases"/>
</dbReference>
<feature type="domain" description="Protein kinase" evidence="1">
    <location>
        <begin position="4"/>
        <end position="261"/>
    </location>
</feature>
<protein>
    <recommendedName>
        <fullName evidence="1">Protein kinase domain-containing protein</fullName>
    </recommendedName>
</protein>
<organism evidence="2 3">
    <name type="scientific">Sphaerobolus stellatus (strain SS14)</name>
    <dbReference type="NCBI Taxonomy" id="990650"/>
    <lineage>
        <taxon>Eukaryota</taxon>
        <taxon>Fungi</taxon>
        <taxon>Dikarya</taxon>
        <taxon>Basidiomycota</taxon>
        <taxon>Agaricomycotina</taxon>
        <taxon>Agaricomycetes</taxon>
        <taxon>Phallomycetidae</taxon>
        <taxon>Geastrales</taxon>
        <taxon>Sphaerobolaceae</taxon>
        <taxon>Sphaerobolus</taxon>
    </lineage>
</organism>
<dbReference type="PIRSF" id="PIRSF000654">
    <property type="entry name" value="Integrin-linked_kinase"/>
    <property type="match status" value="1"/>
</dbReference>
<accession>A0A0C9TZ01</accession>
<dbReference type="InterPro" id="IPR000719">
    <property type="entry name" value="Prot_kinase_dom"/>
</dbReference>
<evidence type="ECO:0000259" key="1">
    <source>
        <dbReference type="PROSITE" id="PS50011"/>
    </source>
</evidence>
<dbReference type="HOGENOM" id="CLU_000288_7_18_1"/>
<keyword evidence="3" id="KW-1185">Reference proteome</keyword>
<dbReference type="PANTHER" id="PTHR44329:SF214">
    <property type="entry name" value="PROTEIN KINASE DOMAIN-CONTAINING PROTEIN"/>
    <property type="match status" value="1"/>
</dbReference>
<dbReference type="Pfam" id="PF07714">
    <property type="entry name" value="PK_Tyr_Ser-Thr"/>
    <property type="match status" value="1"/>
</dbReference>
<dbReference type="AlphaFoldDB" id="A0A0C9TZ01"/>